<reference evidence="1" key="1">
    <citation type="submission" date="2023-07" db="EMBL/GenBank/DDBJ databases">
        <authorList>
            <consortium name="CYATHOMIX"/>
        </authorList>
    </citation>
    <scope>NUCLEOTIDE SEQUENCE</scope>
    <source>
        <strain evidence="1">N/A</strain>
    </source>
</reference>
<comment type="caution">
    <text evidence="1">The sequence shown here is derived from an EMBL/GenBank/DDBJ whole genome shotgun (WGS) entry which is preliminary data.</text>
</comment>
<dbReference type="EMBL" id="CATQJL010000316">
    <property type="protein sequence ID" value="CAJ0607815.1"/>
    <property type="molecule type" value="Genomic_DNA"/>
</dbReference>
<evidence type="ECO:0000313" key="2">
    <source>
        <dbReference type="Proteomes" id="UP001176961"/>
    </source>
</evidence>
<organism evidence="1 2">
    <name type="scientific">Cylicocyclus nassatus</name>
    <name type="common">Nematode worm</name>
    <dbReference type="NCBI Taxonomy" id="53992"/>
    <lineage>
        <taxon>Eukaryota</taxon>
        <taxon>Metazoa</taxon>
        <taxon>Ecdysozoa</taxon>
        <taxon>Nematoda</taxon>
        <taxon>Chromadorea</taxon>
        <taxon>Rhabditida</taxon>
        <taxon>Rhabditina</taxon>
        <taxon>Rhabditomorpha</taxon>
        <taxon>Strongyloidea</taxon>
        <taxon>Strongylidae</taxon>
        <taxon>Cylicocyclus</taxon>
    </lineage>
</organism>
<keyword evidence="2" id="KW-1185">Reference proteome</keyword>
<proteinExistence type="predicted"/>
<name>A0AA36HCN7_CYLNA</name>
<dbReference type="Proteomes" id="UP001176961">
    <property type="component" value="Unassembled WGS sequence"/>
</dbReference>
<dbReference type="AlphaFoldDB" id="A0AA36HCN7"/>
<sequence>MCYTFTYKRHGADHILYLCQQCKSKGKWIGIKVEFLTAYGHILDWVLGVERRISKFVNYHGHLDYPTAYSQLNTLITREHPQLGKLIEVLRNINEETDSALTTLEQRPSQTKHLRNRDRERRERIISHMRRFTDEYNSGISRARIETYCRTMARFVSNRTI</sequence>
<protein>
    <submittedName>
        <fullName evidence="1">Uncharacterized protein</fullName>
    </submittedName>
</protein>
<evidence type="ECO:0000313" key="1">
    <source>
        <dbReference type="EMBL" id="CAJ0607815.1"/>
    </source>
</evidence>
<gene>
    <name evidence="1" type="ORF">CYNAS_LOCUS19798</name>
</gene>
<accession>A0AA36HCN7</accession>